<sequence precursor="true">MNRRHLLMSGAALSLLPGMALAHGPTRQKITLTTEVAADPAEVWAAIGDFQDMSWHPAVVSQEGEGGNEIDATRALYLSDAGPDGPRIDEILYKYSDEKMSYSYRITEVAVEVLPVTNYSSHLTVMPRDGGGSMVEWRGAFYRGYPNNDPPPELNDEAAIAAVSAVYQAGLDTLVERFGAPGA</sequence>
<protein>
    <submittedName>
        <fullName evidence="2">Polyketide cyclase / dehydrase and lipid transport</fullName>
    </submittedName>
</protein>
<reference evidence="2 3" key="1">
    <citation type="submission" date="2016-04" db="EMBL/GenBank/DDBJ databases">
        <title>Deep-sea bacteria in the southern Pacific.</title>
        <authorList>
            <person name="Tang K."/>
        </authorList>
    </citation>
    <scope>NUCLEOTIDE SEQUENCE [LARGE SCALE GENOMIC DNA]</scope>
    <source>
        <strain evidence="2 3">JLT2014</strain>
        <plasmid evidence="3">ppaby2</plasmid>
    </source>
</reference>
<proteinExistence type="predicted"/>
<dbReference type="Pfam" id="PF10604">
    <property type="entry name" value="Polyketide_cyc2"/>
    <property type="match status" value="1"/>
</dbReference>
<organism evidence="2 3">
    <name type="scientific">Salipiger abyssi</name>
    <dbReference type="NCBI Taxonomy" id="1250539"/>
    <lineage>
        <taxon>Bacteria</taxon>
        <taxon>Pseudomonadati</taxon>
        <taxon>Pseudomonadota</taxon>
        <taxon>Alphaproteobacteria</taxon>
        <taxon>Rhodobacterales</taxon>
        <taxon>Roseobacteraceae</taxon>
        <taxon>Salipiger</taxon>
    </lineage>
</organism>
<dbReference type="SUPFAM" id="SSF55961">
    <property type="entry name" value="Bet v1-like"/>
    <property type="match status" value="1"/>
</dbReference>
<dbReference type="Proteomes" id="UP000187059">
    <property type="component" value="Plasmid pPABY2"/>
</dbReference>
<name>A0A1P8UMM2_9RHOB</name>
<dbReference type="EMBL" id="CP015090">
    <property type="protein sequence ID" value="APZ50623.1"/>
    <property type="molecule type" value="Genomic_DNA"/>
</dbReference>
<accession>A0A1P8UMM2</accession>
<dbReference type="OrthoDB" id="1364128at2"/>
<evidence type="ECO:0000313" key="3">
    <source>
        <dbReference type="Proteomes" id="UP000187059"/>
    </source>
</evidence>
<dbReference type="PANTHER" id="PTHR39332">
    <property type="entry name" value="BLL4707 PROTEIN"/>
    <property type="match status" value="1"/>
</dbReference>
<dbReference type="InterPro" id="IPR023393">
    <property type="entry name" value="START-like_dom_sf"/>
</dbReference>
<feature type="chain" id="PRO_5012478867" evidence="1">
    <location>
        <begin position="23"/>
        <end position="183"/>
    </location>
</feature>
<gene>
    <name evidence="2" type="ORF">Ga0080574_TMP289</name>
</gene>
<evidence type="ECO:0000313" key="2">
    <source>
        <dbReference type="EMBL" id="APZ50623.1"/>
    </source>
</evidence>
<dbReference type="Gene3D" id="3.30.530.20">
    <property type="match status" value="1"/>
</dbReference>
<dbReference type="AlphaFoldDB" id="A0A1P8UMM2"/>
<dbReference type="KEGG" id="paby:Ga0080574_TMP289"/>
<geneLocation type="plasmid" evidence="3">
    <name>ppaby2</name>
</geneLocation>
<dbReference type="InterPro" id="IPR019587">
    <property type="entry name" value="Polyketide_cyclase/dehydratase"/>
</dbReference>
<dbReference type="PANTHER" id="PTHR39332:SF7">
    <property type="entry name" value="SRPBCC FAMILY PROTEIN"/>
    <property type="match status" value="1"/>
</dbReference>
<feature type="signal peptide" evidence="1">
    <location>
        <begin position="1"/>
        <end position="22"/>
    </location>
</feature>
<keyword evidence="2" id="KW-0614">Plasmid</keyword>
<keyword evidence="1" id="KW-0732">Signal</keyword>
<dbReference type="RefSeq" id="WP_076694469.1">
    <property type="nucleotide sequence ID" value="NZ_CP015090.1"/>
</dbReference>
<evidence type="ECO:0000256" key="1">
    <source>
        <dbReference type="SAM" id="SignalP"/>
    </source>
</evidence>
<dbReference type="CDD" id="cd07821">
    <property type="entry name" value="PYR_PYL_RCAR_like"/>
    <property type="match status" value="1"/>
</dbReference>
<keyword evidence="3" id="KW-1185">Reference proteome</keyword>